<evidence type="ECO:0000313" key="2">
    <source>
        <dbReference type="EMBL" id="KAK6338878.1"/>
    </source>
</evidence>
<protein>
    <submittedName>
        <fullName evidence="2">Uncharacterized protein</fullName>
    </submittedName>
</protein>
<dbReference type="Proteomes" id="UP001375240">
    <property type="component" value="Unassembled WGS sequence"/>
</dbReference>
<accession>A0AAV9UC10</accession>
<comment type="caution">
    <text evidence="2">The sequence shown here is derived from an EMBL/GenBank/DDBJ whole genome shotgun (WGS) entry which is preliminary data.</text>
</comment>
<dbReference type="AlphaFoldDB" id="A0AAV9UC10"/>
<evidence type="ECO:0000313" key="3">
    <source>
        <dbReference type="Proteomes" id="UP001375240"/>
    </source>
</evidence>
<reference evidence="2 3" key="1">
    <citation type="submission" date="2019-10" db="EMBL/GenBank/DDBJ databases">
        <authorList>
            <person name="Palmer J.M."/>
        </authorList>
    </citation>
    <scope>NUCLEOTIDE SEQUENCE [LARGE SCALE GENOMIC DNA]</scope>
    <source>
        <strain evidence="2 3">TWF696</strain>
    </source>
</reference>
<feature type="region of interest" description="Disordered" evidence="1">
    <location>
        <begin position="352"/>
        <end position="371"/>
    </location>
</feature>
<keyword evidence="3" id="KW-1185">Reference proteome</keyword>
<sequence length="383" mass="44296">MSQDKQIRRICLDAVATELPGEVQAQILNALSPHKIIRELRRHAPSYSIKMGMWRWAEFRGDQLIRLYEWNIDVLHEASQHPSGGSYVAFEDFRPSMIKSLRRRLQEVERSSTAKLPLNSFSIYREQIEELFESHRALTGNADGNTTNDNIFLPDAAIISFIEELLDRKRIIQDFCKKLNNLARPMNVFRGEIPLPLKEKPETSLLLFWLGMEHIASGNHKLVTSGDFLERWSDFQEYLDRSFDKDQAGGLLDEIATLGGELGVVIQMYCELVIGANPKLLPDIYNELSPKLARIDSLEGYAMYILSFGFERALLFLEQDPAEIVFLKTQDYRHIQRWKRIREALAIPDQADQLEPDDERLPDSTNDRTRQQNSNLLFPDIYI</sequence>
<name>A0AAV9UC10_9PEZI</name>
<proteinExistence type="predicted"/>
<dbReference type="EMBL" id="JAVHNQ010000009">
    <property type="protein sequence ID" value="KAK6338878.1"/>
    <property type="molecule type" value="Genomic_DNA"/>
</dbReference>
<gene>
    <name evidence="2" type="ORF">TWF696_009684</name>
</gene>
<feature type="compositionally biased region" description="Basic and acidic residues" evidence="1">
    <location>
        <begin position="359"/>
        <end position="370"/>
    </location>
</feature>
<evidence type="ECO:0000256" key="1">
    <source>
        <dbReference type="SAM" id="MobiDB-lite"/>
    </source>
</evidence>
<organism evidence="2 3">
    <name type="scientific">Orbilia brochopaga</name>
    <dbReference type="NCBI Taxonomy" id="3140254"/>
    <lineage>
        <taxon>Eukaryota</taxon>
        <taxon>Fungi</taxon>
        <taxon>Dikarya</taxon>
        <taxon>Ascomycota</taxon>
        <taxon>Pezizomycotina</taxon>
        <taxon>Orbiliomycetes</taxon>
        <taxon>Orbiliales</taxon>
        <taxon>Orbiliaceae</taxon>
        <taxon>Orbilia</taxon>
    </lineage>
</organism>